<name>A0ABU7BXH0_9TELE</name>
<feature type="compositionally biased region" description="Polar residues" evidence="1">
    <location>
        <begin position="42"/>
        <end position="55"/>
    </location>
</feature>
<evidence type="ECO:0000256" key="1">
    <source>
        <dbReference type="SAM" id="MobiDB-lite"/>
    </source>
</evidence>
<reference evidence="2 3" key="1">
    <citation type="submission" date="2021-07" db="EMBL/GenBank/DDBJ databases">
        <authorList>
            <person name="Palmer J.M."/>
        </authorList>
    </citation>
    <scope>NUCLEOTIDE SEQUENCE [LARGE SCALE GENOMIC DNA]</scope>
    <source>
        <strain evidence="2 3">AT_MEX2019</strain>
        <tissue evidence="2">Muscle</tissue>
    </source>
</reference>
<gene>
    <name evidence="2" type="ORF">ATANTOWER_003342</name>
</gene>
<sequence length="109" mass="12616">MTPWRYHDTEAVVLLWQQAERPGYVPVKRTACQRDQERLRTPTPSQPNSWAQSPTSLPPPLRATHPQAFQTAPRPWEQLNISHSSFSHTHTLLNLLLNQLFVPKIQTLM</sequence>
<comment type="caution">
    <text evidence="2">The sequence shown here is derived from an EMBL/GenBank/DDBJ whole genome shotgun (WGS) entry which is preliminary data.</text>
</comment>
<dbReference type="Proteomes" id="UP001345963">
    <property type="component" value="Unassembled WGS sequence"/>
</dbReference>
<proteinExistence type="predicted"/>
<evidence type="ECO:0000313" key="3">
    <source>
        <dbReference type="Proteomes" id="UP001345963"/>
    </source>
</evidence>
<organism evidence="2 3">
    <name type="scientific">Ataeniobius toweri</name>
    <dbReference type="NCBI Taxonomy" id="208326"/>
    <lineage>
        <taxon>Eukaryota</taxon>
        <taxon>Metazoa</taxon>
        <taxon>Chordata</taxon>
        <taxon>Craniata</taxon>
        <taxon>Vertebrata</taxon>
        <taxon>Euteleostomi</taxon>
        <taxon>Actinopterygii</taxon>
        <taxon>Neopterygii</taxon>
        <taxon>Teleostei</taxon>
        <taxon>Neoteleostei</taxon>
        <taxon>Acanthomorphata</taxon>
        <taxon>Ovalentaria</taxon>
        <taxon>Atherinomorphae</taxon>
        <taxon>Cyprinodontiformes</taxon>
        <taxon>Goodeidae</taxon>
        <taxon>Ataeniobius</taxon>
    </lineage>
</organism>
<keyword evidence="3" id="KW-1185">Reference proteome</keyword>
<feature type="region of interest" description="Disordered" evidence="1">
    <location>
        <begin position="34"/>
        <end position="64"/>
    </location>
</feature>
<protein>
    <submittedName>
        <fullName evidence="2">Uncharacterized protein</fullName>
    </submittedName>
</protein>
<evidence type="ECO:0000313" key="2">
    <source>
        <dbReference type="EMBL" id="MED6255004.1"/>
    </source>
</evidence>
<accession>A0ABU7BXH0</accession>
<dbReference type="EMBL" id="JAHUTI010070195">
    <property type="protein sequence ID" value="MED6255004.1"/>
    <property type="molecule type" value="Genomic_DNA"/>
</dbReference>